<accession>A0ABW9RRD1</accession>
<protein>
    <submittedName>
        <fullName evidence="1">T9SS type A sorting domain-containing protein</fullName>
    </submittedName>
</protein>
<dbReference type="NCBIfam" id="TIGR04183">
    <property type="entry name" value="Por_Secre_tail"/>
    <property type="match status" value="1"/>
</dbReference>
<feature type="non-terminal residue" evidence="1">
    <location>
        <position position="1"/>
    </location>
</feature>
<dbReference type="Gene3D" id="3.20.20.80">
    <property type="entry name" value="Glycosidases"/>
    <property type="match status" value="1"/>
</dbReference>
<evidence type="ECO:0000313" key="2">
    <source>
        <dbReference type="Proteomes" id="UP000798808"/>
    </source>
</evidence>
<name>A0ABW9RRD1_9BACT</name>
<dbReference type="SUPFAM" id="SSF69318">
    <property type="entry name" value="Integrin alpha N-terminal domain"/>
    <property type="match status" value="2"/>
</dbReference>
<comment type="caution">
    <text evidence="1">The sequence shown here is derived from an EMBL/GenBank/DDBJ whole genome shotgun (WGS) entry which is preliminary data.</text>
</comment>
<proteinExistence type="predicted"/>
<evidence type="ECO:0000313" key="1">
    <source>
        <dbReference type="EMBL" id="MTI26754.1"/>
    </source>
</evidence>
<dbReference type="InterPro" id="IPR028994">
    <property type="entry name" value="Integrin_alpha_N"/>
</dbReference>
<reference evidence="1 2" key="1">
    <citation type="submission" date="2019-02" db="EMBL/GenBank/DDBJ databases">
        <authorList>
            <person name="Goldberg S.R."/>
            <person name="Haltli B.A."/>
            <person name="Correa H."/>
            <person name="Russell K.G."/>
        </authorList>
    </citation>
    <scope>NUCLEOTIDE SEQUENCE [LARGE SCALE GENOMIC DNA]</scope>
    <source>
        <strain evidence="1 2">JCM 16186</strain>
    </source>
</reference>
<dbReference type="InterPro" id="IPR026444">
    <property type="entry name" value="Secre_tail"/>
</dbReference>
<sequence>GKWNVGDSKDYIGVWRTGNTFRYGMLDGTGNATVNSVTKSMGSYKDIPLALDFYGDERDEMVLYNPNNNTFYFYSDIYAGKVEYSKTIGNCGNVPITGNWDGIGKDGFGVYMPDTRQFWFYQDYNSASPFKQIQIDNYGDVPLTGDWDGDGDDEFAMYNSSSRELHFFTNLDSSTPEMSLVVGNSGFTPITGDWDNDGDDEFAFFIKKTDGTYGFWFYNQLTNQATVYKWWQFNQINNISGGKQIFYTDKVPHTDFNGNLLTQYDENLSVFPKGIYNIPDSAIQTAYNAGFNLGFFWPTYYPIDDQDISTLDALNNKFKLIPYLKKLGGKPFTGKFSGSRDLVGICSDEDNLVAYDSDGDNIFDKQLKLGNSGDTRFSGDWNGDGLDDIAIYQSDSIKFFKLNRVGLGGVSAVYNEEVMFMSGDWKGIGRDGYAIYIPSTRQIVFYNDKDSTTPLMTRTVGNSGNIPVAGDWNGDGIDGFAMYMPDLRQFWFFQNYDSSQPFLHVTVGDYYDIPMSGDWNGDGKDGIGIYKTTDQRERHEFWLYDDIYNLNGSSWSVMEDNPMLTLNSPEHVFALHTFDEPTGRKYTLEEVQGFHDAYAQVSPYLLFLVDDHVDNTDERYPKWTETCKIGDAIAHDVYPGHNKESKDITNLSRLATVISDTREITNEDRPNWYVAQAFQELTDKNTFHKPSAQQLEAMIFTSIVHGATGFFDFSYHNGIFNTLTGMSSYGYTDLWNKAKVINSQIDYLAPYILSNTPSAGEHGYQIFAKETPQYDAAPIRTLLKRNPAGNDIIIAVNITSQPLNAVISLPNNLAPGDRLITKDFSVQQNTLAGGINDYFAPFDVHVYELSASTGSVGLRTGYSDDESRLIEKIGVDHMRVYPNPSASGFYFENVDGAIEKITIRNIKGELIKIIDLSMSDSSDLYYWNAVNHDGVRVNHGMYFYQIMKNNGGIQTGKLIVK</sequence>
<dbReference type="EMBL" id="SMLW01000596">
    <property type="protein sequence ID" value="MTI26754.1"/>
    <property type="molecule type" value="Genomic_DNA"/>
</dbReference>
<keyword evidence="2" id="KW-1185">Reference proteome</keyword>
<dbReference type="Gene3D" id="2.60.40.4070">
    <property type="match status" value="1"/>
</dbReference>
<organism evidence="1 2">
    <name type="scientific">Fulvivirga kasyanovii</name>
    <dbReference type="NCBI Taxonomy" id="396812"/>
    <lineage>
        <taxon>Bacteria</taxon>
        <taxon>Pseudomonadati</taxon>
        <taxon>Bacteroidota</taxon>
        <taxon>Cytophagia</taxon>
        <taxon>Cytophagales</taxon>
        <taxon>Fulvivirgaceae</taxon>
        <taxon>Fulvivirga</taxon>
    </lineage>
</organism>
<gene>
    <name evidence="1" type="ORF">E1163_17500</name>
</gene>
<dbReference type="Proteomes" id="UP000798808">
    <property type="component" value="Unassembled WGS sequence"/>
</dbReference>